<feature type="compositionally biased region" description="Acidic residues" evidence="1">
    <location>
        <begin position="205"/>
        <end position="237"/>
    </location>
</feature>
<evidence type="ECO:0000313" key="3">
    <source>
        <dbReference type="Proteomes" id="UP000018144"/>
    </source>
</evidence>
<accession>U4L1Q6</accession>
<reference evidence="2 3" key="1">
    <citation type="journal article" date="2013" name="PLoS Genet.">
        <title>The genome and development-dependent transcriptomes of Pyronema confluens: a window into fungal evolution.</title>
        <authorList>
            <person name="Traeger S."/>
            <person name="Altegoer F."/>
            <person name="Freitag M."/>
            <person name="Gabaldon T."/>
            <person name="Kempken F."/>
            <person name="Kumar A."/>
            <person name="Marcet-Houben M."/>
            <person name="Poggeler S."/>
            <person name="Stajich J.E."/>
            <person name="Nowrousian M."/>
        </authorList>
    </citation>
    <scope>NUCLEOTIDE SEQUENCE [LARGE SCALE GENOMIC DNA]</scope>
    <source>
        <strain evidence="3">CBS 100304</strain>
        <tissue evidence="2">Vegetative mycelium</tissue>
    </source>
</reference>
<keyword evidence="3" id="KW-1185">Reference proteome</keyword>
<evidence type="ECO:0000313" key="2">
    <source>
        <dbReference type="EMBL" id="CCX06168.1"/>
    </source>
</evidence>
<protein>
    <submittedName>
        <fullName evidence="2">Uncharacterized protein</fullName>
    </submittedName>
</protein>
<evidence type="ECO:0000256" key="1">
    <source>
        <dbReference type="SAM" id="MobiDB-lite"/>
    </source>
</evidence>
<feature type="compositionally biased region" description="Basic and acidic residues" evidence="1">
    <location>
        <begin position="238"/>
        <end position="251"/>
    </location>
</feature>
<dbReference type="EMBL" id="HF935281">
    <property type="protein sequence ID" value="CCX06168.1"/>
    <property type="molecule type" value="Genomic_DNA"/>
</dbReference>
<name>U4L1Q6_PYROM</name>
<dbReference type="AlphaFoldDB" id="U4L1Q6"/>
<dbReference type="Proteomes" id="UP000018144">
    <property type="component" value="Unassembled WGS sequence"/>
</dbReference>
<proteinExistence type="predicted"/>
<organism evidence="2 3">
    <name type="scientific">Pyronema omphalodes (strain CBS 100304)</name>
    <name type="common">Pyronema confluens</name>
    <dbReference type="NCBI Taxonomy" id="1076935"/>
    <lineage>
        <taxon>Eukaryota</taxon>
        <taxon>Fungi</taxon>
        <taxon>Dikarya</taxon>
        <taxon>Ascomycota</taxon>
        <taxon>Pezizomycotina</taxon>
        <taxon>Pezizomycetes</taxon>
        <taxon>Pezizales</taxon>
        <taxon>Pyronemataceae</taxon>
        <taxon>Pyronema</taxon>
    </lineage>
</organism>
<feature type="region of interest" description="Disordered" evidence="1">
    <location>
        <begin position="203"/>
        <end position="271"/>
    </location>
</feature>
<sequence length="271" mass="30844">MYPELKKKGPISVAKCVLRIHFATIAPLAKLIYKLLRSIHKRECLIVANGRIHRLTSCRCIENLWTQSGHHDLREPFQRMGCSSIRKGLWKFCFCERSVGISPKNMPDFFNHEDSRVKHPSATIDMARFIETIPTQARFGYPCLKQLLSGRGHSFSTEEEEDEFDLKGRSPHAVIPGYRPPLEICHQLELYCWLRESGPEMWTPLEDDDAESWYSPSDDEGDADDNGRDFDDDEGEVLEDKGAVIDDKGDSVDDEGGTVGEDKLNEEDAEP</sequence>
<gene>
    <name evidence="2" type="ORF">PCON_05755</name>
</gene>